<name>A0A1H5G0I3_9BRAD</name>
<proteinExistence type="predicted"/>
<reference evidence="3 4" key="1">
    <citation type="submission" date="2016-10" db="EMBL/GenBank/DDBJ databases">
        <authorList>
            <person name="de Groot N.N."/>
        </authorList>
    </citation>
    <scope>NUCLEOTIDE SEQUENCE [LARGE SCALE GENOMIC DNA]</scope>
    <source>
        <strain evidence="3 4">MT12</strain>
    </source>
</reference>
<dbReference type="OrthoDB" id="8256329at2"/>
<gene>
    <name evidence="3" type="ORF">SAMN05444164_6858</name>
</gene>
<feature type="region of interest" description="Disordered" evidence="1">
    <location>
        <begin position="30"/>
        <end position="90"/>
    </location>
</feature>
<sequence>MRTPPRKFQTLAAILSAGVLLFATQAAFAQTTSPPSTTATRPAKVLPDQTSVPSNGPPSTTGQATGEASRDPTIKQMNEDEKQKVDTKGK</sequence>
<evidence type="ECO:0000313" key="3">
    <source>
        <dbReference type="EMBL" id="SEE08914.1"/>
    </source>
</evidence>
<evidence type="ECO:0000256" key="2">
    <source>
        <dbReference type="SAM" id="SignalP"/>
    </source>
</evidence>
<feature type="compositionally biased region" description="Basic and acidic residues" evidence="1">
    <location>
        <begin position="68"/>
        <end position="90"/>
    </location>
</feature>
<dbReference type="RefSeq" id="WP_092124183.1">
    <property type="nucleotide sequence ID" value="NZ_FNTH01000001.1"/>
</dbReference>
<feature type="signal peptide" evidence="2">
    <location>
        <begin position="1"/>
        <end position="29"/>
    </location>
</feature>
<evidence type="ECO:0000256" key="1">
    <source>
        <dbReference type="SAM" id="MobiDB-lite"/>
    </source>
</evidence>
<feature type="chain" id="PRO_5011788550" evidence="2">
    <location>
        <begin position="30"/>
        <end position="90"/>
    </location>
</feature>
<organism evidence="3 4">
    <name type="scientific">Bradyrhizobium erythrophlei</name>
    <dbReference type="NCBI Taxonomy" id="1437360"/>
    <lineage>
        <taxon>Bacteria</taxon>
        <taxon>Pseudomonadati</taxon>
        <taxon>Pseudomonadota</taxon>
        <taxon>Alphaproteobacteria</taxon>
        <taxon>Hyphomicrobiales</taxon>
        <taxon>Nitrobacteraceae</taxon>
        <taxon>Bradyrhizobium</taxon>
    </lineage>
</organism>
<dbReference type="AlphaFoldDB" id="A0A1H5G0I3"/>
<evidence type="ECO:0000313" key="4">
    <source>
        <dbReference type="Proteomes" id="UP000198992"/>
    </source>
</evidence>
<dbReference type="Proteomes" id="UP000198992">
    <property type="component" value="Unassembled WGS sequence"/>
</dbReference>
<accession>A0A1H5G0I3</accession>
<keyword evidence="2" id="KW-0732">Signal</keyword>
<feature type="compositionally biased region" description="Low complexity" evidence="1">
    <location>
        <begin position="30"/>
        <end position="43"/>
    </location>
</feature>
<dbReference type="EMBL" id="FNTH01000001">
    <property type="protein sequence ID" value="SEE08914.1"/>
    <property type="molecule type" value="Genomic_DNA"/>
</dbReference>
<feature type="compositionally biased region" description="Polar residues" evidence="1">
    <location>
        <begin position="48"/>
        <end position="66"/>
    </location>
</feature>
<protein>
    <submittedName>
        <fullName evidence="3">Uncharacterized protein</fullName>
    </submittedName>
</protein>